<dbReference type="GO" id="GO:0016301">
    <property type="term" value="F:kinase activity"/>
    <property type="evidence" value="ECO:0007669"/>
    <property type="project" value="InterPro"/>
</dbReference>
<feature type="domain" description="Fido" evidence="1">
    <location>
        <begin position="6"/>
        <end position="125"/>
    </location>
</feature>
<dbReference type="InterPro" id="IPR053737">
    <property type="entry name" value="Type_II_TA_Toxin"/>
</dbReference>
<protein>
    <submittedName>
        <fullName evidence="2">Type II toxin-antitoxin system death-on-curing family toxin</fullName>
    </submittedName>
</protein>
<evidence type="ECO:0000313" key="2">
    <source>
        <dbReference type="EMBL" id="OYQ45478.1"/>
    </source>
</evidence>
<proteinExistence type="predicted"/>
<comment type="caution">
    <text evidence="2">The sequence shown here is derived from an EMBL/GenBank/DDBJ whole genome shotgun (WGS) entry which is preliminary data.</text>
</comment>
<organism evidence="2 3">
    <name type="scientific">Flavobacterium aurantiibacter</name>
    <dbReference type="NCBI Taxonomy" id="2023067"/>
    <lineage>
        <taxon>Bacteria</taxon>
        <taxon>Pseudomonadati</taxon>
        <taxon>Bacteroidota</taxon>
        <taxon>Flavobacteriia</taxon>
        <taxon>Flavobacteriales</taxon>
        <taxon>Flavobacteriaceae</taxon>
        <taxon>Flavobacterium</taxon>
    </lineage>
</organism>
<dbReference type="PANTHER" id="PTHR39426">
    <property type="entry name" value="HOMOLOGY TO DEATH-ON-CURING PROTEIN OF PHAGE P1"/>
    <property type="match status" value="1"/>
</dbReference>
<evidence type="ECO:0000313" key="3">
    <source>
        <dbReference type="Proteomes" id="UP000216035"/>
    </source>
</evidence>
<dbReference type="AlphaFoldDB" id="A0A255ZVF0"/>
<evidence type="ECO:0000259" key="1">
    <source>
        <dbReference type="PROSITE" id="PS51459"/>
    </source>
</evidence>
<dbReference type="NCBIfam" id="TIGR01550">
    <property type="entry name" value="DOC_P1"/>
    <property type="match status" value="1"/>
</dbReference>
<dbReference type="InterPro" id="IPR006440">
    <property type="entry name" value="Doc"/>
</dbReference>
<dbReference type="Proteomes" id="UP000216035">
    <property type="component" value="Unassembled WGS sequence"/>
</dbReference>
<accession>A0A255ZVF0</accession>
<dbReference type="PROSITE" id="PS51459">
    <property type="entry name" value="FIDO"/>
    <property type="match status" value="1"/>
</dbReference>
<keyword evidence="3" id="KW-1185">Reference proteome</keyword>
<dbReference type="SUPFAM" id="SSF140931">
    <property type="entry name" value="Fic-like"/>
    <property type="match status" value="1"/>
</dbReference>
<dbReference type="PANTHER" id="PTHR39426:SF1">
    <property type="entry name" value="HOMOLOGY TO DEATH-ON-CURING PROTEIN OF PHAGE P1"/>
    <property type="match status" value="1"/>
</dbReference>
<dbReference type="RefSeq" id="WP_094485889.1">
    <property type="nucleotide sequence ID" value="NZ_NOXX01000181.1"/>
</dbReference>
<dbReference type="InterPro" id="IPR036597">
    <property type="entry name" value="Fido-like_dom_sf"/>
</dbReference>
<name>A0A255ZVF0_9FLAO</name>
<dbReference type="OrthoDB" id="9802752at2"/>
<dbReference type="Pfam" id="PF02661">
    <property type="entry name" value="Fic"/>
    <property type="match status" value="1"/>
</dbReference>
<gene>
    <name evidence="2" type="ORF">CHX27_06175</name>
</gene>
<reference evidence="2 3" key="1">
    <citation type="submission" date="2017-07" db="EMBL/GenBank/DDBJ databases">
        <title>Flavobacterium cyanobacteriorum sp. nov., isolated from cyanobacterial aggregates in a eutrophic lake.</title>
        <authorList>
            <person name="Cai H."/>
        </authorList>
    </citation>
    <scope>NUCLEOTIDE SEQUENCE [LARGE SCALE GENOMIC DNA]</scope>
    <source>
        <strain evidence="2 3">TH167</strain>
    </source>
</reference>
<sequence>MAFQYFTVEFTIEVHDNIIRESGGFMGIRDNGLIDSTLDHVQNDFYYPELEDKVTHLIFSFNKNHCFNDGNKRSSIAVAAYFLTVNNLQGLVSKFILEMENIVVDVADNIIDRDLLKEIVTSILYEYDYSEELKMKIIQAKMNHLANQNINDNEQ</sequence>
<dbReference type="InterPro" id="IPR003812">
    <property type="entry name" value="Fido"/>
</dbReference>
<dbReference type="Gene3D" id="1.20.120.1870">
    <property type="entry name" value="Fic/DOC protein, Fido domain"/>
    <property type="match status" value="1"/>
</dbReference>
<dbReference type="EMBL" id="NOXX01000181">
    <property type="protein sequence ID" value="OYQ45478.1"/>
    <property type="molecule type" value="Genomic_DNA"/>
</dbReference>